<dbReference type="InterPro" id="IPR043147">
    <property type="entry name" value="Penicillin_amidase_A-knob"/>
</dbReference>
<comment type="cofactor">
    <cofactor evidence="5">
        <name>Ca(2+)</name>
        <dbReference type="ChEBI" id="CHEBI:29108"/>
    </cofactor>
    <text evidence="5">Binds 1 Ca(2+) ion per dimer.</text>
</comment>
<dbReference type="Gene3D" id="1.10.439.10">
    <property type="entry name" value="Penicillin Amidohydrolase, domain 1"/>
    <property type="match status" value="1"/>
</dbReference>
<keyword evidence="7" id="KW-1133">Transmembrane helix</keyword>
<dbReference type="GO" id="GO:0008953">
    <property type="term" value="F:penicillin amidase activity"/>
    <property type="evidence" value="ECO:0007669"/>
    <property type="project" value="UniProtKB-EC"/>
</dbReference>
<feature type="active site" description="Nucleophile" evidence="4">
    <location>
        <position position="292"/>
    </location>
</feature>
<keyword evidence="7" id="KW-0472">Membrane</keyword>
<dbReference type="PANTHER" id="PTHR34218:SF4">
    <property type="entry name" value="ACYL-HOMOSERINE LACTONE ACYLASE QUIP"/>
    <property type="match status" value="1"/>
</dbReference>
<feature type="binding site" evidence="5">
    <location>
        <position position="203"/>
    </location>
    <ligand>
        <name>Ca(2+)</name>
        <dbReference type="ChEBI" id="CHEBI:29108"/>
    </ligand>
</feature>
<keyword evidence="9" id="KW-1185">Reference proteome</keyword>
<dbReference type="InterPro" id="IPR043146">
    <property type="entry name" value="Penicillin_amidase_N_B-knob"/>
</dbReference>
<evidence type="ECO:0000313" key="8">
    <source>
        <dbReference type="EMBL" id="NYF97811.1"/>
    </source>
</evidence>
<dbReference type="EMBL" id="JACCAE010000001">
    <property type="protein sequence ID" value="NYF97811.1"/>
    <property type="molecule type" value="Genomic_DNA"/>
</dbReference>
<dbReference type="InterPro" id="IPR002692">
    <property type="entry name" value="S45"/>
</dbReference>
<name>A0A852VW99_9MICO</name>
<evidence type="ECO:0000256" key="5">
    <source>
        <dbReference type="PIRSR" id="PIRSR001227-2"/>
    </source>
</evidence>
<dbReference type="SUPFAM" id="SSF56235">
    <property type="entry name" value="N-terminal nucleophile aminohydrolases (Ntn hydrolases)"/>
    <property type="match status" value="1"/>
</dbReference>
<keyword evidence="2 8" id="KW-0378">Hydrolase</keyword>
<dbReference type="InterPro" id="IPR023343">
    <property type="entry name" value="Penicillin_amidase_dom1"/>
</dbReference>
<evidence type="ECO:0000256" key="6">
    <source>
        <dbReference type="SAM" id="MobiDB-lite"/>
    </source>
</evidence>
<dbReference type="Gene3D" id="3.60.20.10">
    <property type="entry name" value="Glutamine Phosphoribosylpyrophosphate, subunit 1, domain 1"/>
    <property type="match status" value="1"/>
</dbReference>
<keyword evidence="5" id="KW-0106">Calcium</keyword>
<feature type="binding site" evidence="5">
    <location>
        <position position="373"/>
    </location>
    <ligand>
        <name>Ca(2+)</name>
        <dbReference type="ChEBI" id="CHEBI:29108"/>
    </ligand>
</feature>
<keyword evidence="7" id="KW-0812">Transmembrane</keyword>
<dbReference type="AlphaFoldDB" id="A0A852VW99"/>
<evidence type="ECO:0000256" key="7">
    <source>
        <dbReference type="SAM" id="Phobius"/>
    </source>
</evidence>
<evidence type="ECO:0000256" key="4">
    <source>
        <dbReference type="PIRSR" id="PIRSR001227-1"/>
    </source>
</evidence>
<comment type="caution">
    <text evidence="8">The sequence shown here is derived from an EMBL/GenBank/DDBJ whole genome shotgun (WGS) entry which is preliminary data.</text>
</comment>
<evidence type="ECO:0000256" key="2">
    <source>
        <dbReference type="ARBA" id="ARBA00022801"/>
    </source>
</evidence>
<reference evidence="8 9" key="1">
    <citation type="submission" date="2020-07" db="EMBL/GenBank/DDBJ databases">
        <title>Sequencing the genomes of 1000 actinobacteria strains.</title>
        <authorList>
            <person name="Klenk H.-P."/>
        </authorList>
    </citation>
    <scope>NUCLEOTIDE SEQUENCE [LARGE SCALE GENOMIC DNA]</scope>
    <source>
        <strain evidence="8 9">DSM 26154</strain>
    </source>
</reference>
<feature type="region of interest" description="Disordered" evidence="6">
    <location>
        <begin position="233"/>
        <end position="266"/>
    </location>
</feature>
<dbReference type="Proteomes" id="UP000554054">
    <property type="component" value="Unassembled WGS sequence"/>
</dbReference>
<evidence type="ECO:0000256" key="3">
    <source>
        <dbReference type="ARBA" id="ARBA00023145"/>
    </source>
</evidence>
<feature type="transmembrane region" description="Helical" evidence="7">
    <location>
        <begin position="12"/>
        <end position="33"/>
    </location>
</feature>
<proteinExistence type="inferred from homology"/>
<dbReference type="InterPro" id="IPR029055">
    <property type="entry name" value="Ntn_hydrolases_N"/>
</dbReference>
<protein>
    <submittedName>
        <fullName evidence="8">Penicillin amidase</fullName>
        <ecNumber evidence="8">3.5.1.11</ecNumber>
    </submittedName>
</protein>
<evidence type="ECO:0000313" key="9">
    <source>
        <dbReference type="Proteomes" id="UP000554054"/>
    </source>
</evidence>
<dbReference type="GO" id="GO:0046872">
    <property type="term" value="F:metal ion binding"/>
    <property type="evidence" value="ECO:0007669"/>
    <property type="project" value="UniProtKB-KW"/>
</dbReference>
<feature type="compositionally biased region" description="Low complexity" evidence="6">
    <location>
        <begin position="248"/>
        <end position="257"/>
    </location>
</feature>
<accession>A0A852VW99</accession>
<dbReference type="Gene3D" id="2.30.120.10">
    <property type="match status" value="1"/>
</dbReference>
<organism evidence="8 9">
    <name type="scientific">Janibacter cremeus</name>
    <dbReference type="NCBI Taxonomy" id="1285192"/>
    <lineage>
        <taxon>Bacteria</taxon>
        <taxon>Bacillati</taxon>
        <taxon>Actinomycetota</taxon>
        <taxon>Actinomycetes</taxon>
        <taxon>Micrococcales</taxon>
        <taxon>Intrasporangiaceae</taxon>
        <taxon>Janibacter</taxon>
    </lineage>
</organism>
<dbReference type="EC" id="3.5.1.11" evidence="8"/>
<dbReference type="PANTHER" id="PTHR34218">
    <property type="entry name" value="PEPTIDASE S45 PENICILLIN AMIDASE"/>
    <property type="match status" value="1"/>
</dbReference>
<gene>
    <name evidence="8" type="ORF">BJY20_001203</name>
</gene>
<feature type="binding site" evidence="5">
    <location>
        <position position="370"/>
    </location>
    <ligand>
        <name>Ca(2+)</name>
        <dbReference type="ChEBI" id="CHEBI:29108"/>
    </ligand>
</feature>
<dbReference type="Gene3D" id="1.10.1400.10">
    <property type="match status" value="1"/>
</dbReference>
<keyword evidence="3" id="KW-0865">Zymogen</keyword>
<evidence type="ECO:0000256" key="1">
    <source>
        <dbReference type="ARBA" id="ARBA00006586"/>
    </source>
</evidence>
<dbReference type="Pfam" id="PF01804">
    <property type="entry name" value="Penicil_amidase"/>
    <property type="match status" value="1"/>
</dbReference>
<dbReference type="PIRSF" id="PIRSF001227">
    <property type="entry name" value="Pen_acylase"/>
    <property type="match status" value="1"/>
</dbReference>
<sequence length="859" mass="93381">MTTTTVRRLRRTLIGLLALMVVVAVVLTVVVIGQGRRPLPQTSGTIEVPGLDGEVEVLRDERGVPHVYADTMGDLMRAQGYVQAQDRFFEMDLRRHITAGRLAELVGEPGVETDKVIRTMGWRRVAEQELAMLDPDTRRALGSFADGVNAWLDDKGSTSAMALEYTILGMSLPKYRVEDWTPVDSLAWLKAMAWDLRGDYTGELTRAALDGKVATSMIEDLYPKYPTDRHAPILSGKEWRPGAKGATPPSSSSLSAPERPATTPRVRSALTDTARAIESIPALLGKGQGVGSNSWVVSGERSTTGKPLLANDPHLGVSMPGIWYQMGLHCREVTDECPIDVSGYTFAGIPGVVIGHNQSIAWGFTNLGPDVTDFYLEEISDDRYLRDGHLEPLETHTETIKVAGGTDEEITVRSTGHGPILSDVVPAAAAAGQDVEVKGRATSSYAVSLAWTALTPSNTADAILGLNAATDFEQFRAAAKDFAVPSQNLVYADTEGNIGYQAPGQVPIRKGLGTNPPGWLPAPGWNSDYDWDGYVPFEDLPWALNPDDGYIVTANQQVTASGKPFLTTEWDYGYRSQRIGDLLTSEEKVSPKKMARIQLDTHNGLADTLVPALLEIEVDDFTRDGQDLLRAWDQSQHGEGDHNAAAAAYFNSVWRQIVEVTFNDDLPADLQAAGSSQYWMAIEGLLENPTSPWWDNRTTPGVIESRDEVLRQALVDARLELTRSMGKNPEGWDWGRLHGVTFAHQVLGGEGIPGPVRSLVNAGPYPVGGSSSTVNATSWDASEGFAVTAAPSMRMIVDLGDLDNSRWVNQTGNSGHPFSSHYDDQIDDWLEGRTFAWPASREAVVESTEDTLTLAPGTD</sequence>
<comment type="similarity">
    <text evidence="1">Belongs to the peptidase S45 family.</text>
</comment>
<dbReference type="CDD" id="cd03747">
    <property type="entry name" value="Ntn_PGA_like"/>
    <property type="match status" value="1"/>
</dbReference>
<dbReference type="GO" id="GO:0017000">
    <property type="term" value="P:antibiotic biosynthetic process"/>
    <property type="evidence" value="ECO:0007669"/>
    <property type="project" value="InterPro"/>
</dbReference>
<dbReference type="RefSeq" id="WP_343062791.1">
    <property type="nucleotide sequence ID" value="NZ_JACCAE010000001.1"/>
</dbReference>
<keyword evidence="5" id="KW-0479">Metal-binding</keyword>
<dbReference type="InterPro" id="IPR014395">
    <property type="entry name" value="Pen/GL7ACA/AHL_acylase"/>
</dbReference>